<keyword evidence="5" id="KW-0813">Transport</keyword>
<name>A0A1H4DTN5_9FLAO</name>
<dbReference type="Proteomes" id="UP000198820">
    <property type="component" value="Unassembled WGS sequence"/>
</dbReference>
<evidence type="ECO:0000256" key="4">
    <source>
        <dbReference type="ARBA" id="ARBA00017522"/>
    </source>
</evidence>
<evidence type="ECO:0000313" key="11">
    <source>
        <dbReference type="EMBL" id="SEA76145.1"/>
    </source>
</evidence>
<evidence type="ECO:0000256" key="7">
    <source>
        <dbReference type="ARBA" id="ARBA00022692"/>
    </source>
</evidence>
<dbReference type="GO" id="GO:0005886">
    <property type="term" value="C:plasma membrane"/>
    <property type="evidence" value="ECO:0007669"/>
    <property type="project" value="UniProtKB-SubCell"/>
</dbReference>
<keyword evidence="7 10" id="KW-0812">Transmembrane</keyword>
<evidence type="ECO:0000256" key="6">
    <source>
        <dbReference type="ARBA" id="ARBA00022475"/>
    </source>
</evidence>
<dbReference type="EMBL" id="FNQF01000015">
    <property type="protein sequence ID" value="SEA76145.1"/>
    <property type="molecule type" value="Genomic_DNA"/>
</dbReference>
<dbReference type="STRING" id="908615.SAMN05421540_11513"/>
<evidence type="ECO:0000256" key="9">
    <source>
        <dbReference type="ARBA" id="ARBA00023136"/>
    </source>
</evidence>
<gene>
    <name evidence="11" type="ORF">SAMN05421540_11513</name>
</gene>
<comment type="subcellular location">
    <subcellularLocation>
        <location evidence="2">Cell membrane</location>
        <topology evidence="2">Multi-pass membrane protein</topology>
    </subcellularLocation>
</comment>
<feature type="transmembrane region" description="Helical" evidence="10">
    <location>
        <begin position="120"/>
        <end position="139"/>
    </location>
</feature>
<evidence type="ECO:0000256" key="1">
    <source>
        <dbReference type="ARBA" id="ARBA00002672"/>
    </source>
</evidence>
<sequence length="201" mass="23576">MFEEILTPINIMQTLGTGFGVVQVILSRQNNINNYLFGILAILLSTVVLYRSKLYGDILLNMYYLVMSVYGYFYWKYGKEKAQRPISVTTLKEQFYAISIVLACFGLMYYWLAFYTNSDVPLWDAIVSAFAWAGMWLMAKRKLENWIYLNISNIISIPLLVYKELYIYAALSVFLFILGTSGYLNWRRIMRKKKEHEYITA</sequence>
<keyword evidence="6" id="KW-1003">Cell membrane</keyword>
<reference evidence="11 12" key="1">
    <citation type="submission" date="2016-10" db="EMBL/GenBank/DDBJ databases">
        <authorList>
            <person name="de Groot N.N."/>
        </authorList>
    </citation>
    <scope>NUCLEOTIDE SEQUENCE [LARGE SCALE GENOMIC DNA]</scope>
    <source>
        <strain evidence="11 12">DSM 23581</strain>
    </source>
</reference>
<dbReference type="Pfam" id="PF04973">
    <property type="entry name" value="NMN_transporter"/>
    <property type="match status" value="1"/>
</dbReference>
<comment type="similarity">
    <text evidence="3">Belongs to the nicotinamide ribonucleoside (NR) uptake permease (TC 4.B.1) family.</text>
</comment>
<keyword evidence="9 10" id="KW-0472">Membrane</keyword>
<dbReference type="AlphaFoldDB" id="A0A1H4DTN5"/>
<feature type="transmembrane region" description="Helical" evidence="10">
    <location>
        <begin position="58"/>
        <end position="75"/>
    </location>
</feature>
<keyword evidence="8 10" id="KW-1133">Transmembrane helix</keyword>
<evidence type="ECO:0000256" key="10">
    <source>
        <dbReference type="SAM" id="Phobius"/>
    </source>
</evidence>
<dbReference type="RefSeq" id="WP_093245901.1">
    <property type="nucleotide sequence ID" value="NZ_FNQF01000015.1"/>
</dbReference>
<feature type="transmembrane region" description="Helical" evidence="10">
    <location>
        <begin position="95"/>
        <end position="114"/>
    </location>
</feature>
<evidence type="ECO:0000256" key="5">
    <source>
        <dbReference type="ARBA" id="ARBA00022448"/>
    </source>
</evidence>
<dbReference type="NCBIfam" id="TIGR01528">
    <property type="entry name" value="NMN_trans_PnuC"/>
    <property type="match status" value="1"/>
</dbReference>
<feature type="transmembrane region" description="Helical" evidence="10">
    <location>
        <begin position="6"/>
        <end position="26"/>
    </location>
</feature>
<keyword evidence="12" id="KW-1185">Reference proteome</keyword>
<proteinExistence type="inferred from homology"/>
<feature type="transmembrane region" description="Helical" evidence="10">
    <location>
        <begin position="146"/>
        <end position="162"/>
    </location>
</feature>
<evidence type="ECO:0000256" key="2">
    <source>
        <dbReference type="ARBA" id="ARBA00004651"/>
    </source>
</evidence>
<evidence type="ECO:0000256" key="3">
    <source>
        <dbReference type="ARBA" id="ARBA00006669"/>
    </source>
</evidence>
<evidence type="ECO:0000256" key="8">
    <source>
        <dbReference type="ARBA" id="ARBA00022989"/>
    </source>
</evidence>
<feature type="transmembrane region" description="Helical" evidence="10">
    <location>
        <begin position="168"/>
        <end position="186"/>
    </location>
</feature>
<evidence type="ECO:0000313" key="12">
    <source>
        <dbReference type="Proteomes" id="UP000198820"/>
    </source>
</evidence>
<feature type="transmembrane region" description="Helical" evidence="10">
    <location>
        <begin position="33"/>
        <end position="52"/>
    </location>
</feature>
<dbReference type="PANTHER" id="PTHR36122:SF2">
    <property type="entry name" value="NICOTINAMIDE RIBOSIDE TRANSPORTER PNUC"/>
    <property type="match status" value="1"/>
</dbReference>
<comment type="function">
    <text evidence="1">Required for nicotinamide riboside transport across the inner membrane.</text>
</comment>
<dbReference type="GO" id="GO:0034257">
    <property type="term" value="F:nicotinamide riboside transmembrane transporter activity"/>
    <property type="evidence" value="ECO:0007669"/>
    <property type="project" value="InterPro"/>
</dbReference>
<accession>A0A1H4DTN5</accession>
<organism evidence="11 12">
    <name type="scientific">Psychroflexus halocasei</name>
    <dbReference type="NCBI Taxonomy" id="908615"/>
    <lineage>
        <taxon>Bacteria</taxon>
        <taxon>Pseudomonadati</taxon>
        <taxon>Bacteroidota</taxon>
        <taxon>Flavobacteriia</taxon>
        <taxon>Flavobacteriales</taxon>
        <taxon>Flavobacteriaceae</taxon>
        <taxon>Psychroflexus</taxon>
    </lineage>
</organism>
<dbReference type="InterPro" id="IPR006419">
    <property type="entry name" value="NMN_transpt_PnuC"/>
</dbReference>
<protein>
    <recommendedName>
        <fullName evidence="4">Nicotinamide riboside transporter PnuC</fullName>
    </recommendedName>
</protein>
<dbReference type="PANTHER" id="PTHR36122">
    <property type="entry name" value="NICOTINAMIDE RIBOSIDE TRANSPORTER PNUC"/>
    <property type="match status" value="1"/>
</dbReference>